<evidence type="ECO:0000313" key="2">
    <source>
        <dbReference type="EMBL" id="SHL94394.1"/>
    </source>
</evidence>
<dbReference type="OrthoDB" id="9801795at2"/>
<dbReference type="Proteomes" id="UP000184444">
    <property type="component" value="Unassembled WGS sequence"/>
</dbReference>
<keyword evidence="2" id="KW-0378">Hydrolase</keyword>
<dbReference type="AlphaFoldDB" id="A0A1M7ERN8"/>
<dbReference type="GO" id="GO:0016787">
    <property type="term" value="F:hydrolase activity"/>
    <property type="evidence" value="ECO:0007669"/>
    <property type="project" value="UniProtKB-KW"/>
</dbReference>
<dbReference type="InterPro" id="IPR026888">
    <property type="entry name" value="AcetylCoA_hyd_C"/>
</dbReference>
<accession>A0A1M7ERN8</accession>
<dbReference type="GO" id="GO:0006083">
    <property type="term" value="P:acetate metabolic process"/>
    <property type="evidence" value="ECO:0007669"/>
    <property type="project" value="InterPro"/>
</dbReference>
<proteinExistence type="predicted"/>
<dbReference type="Gene3D" id="3.40.1080.10">
    <property type="entry name" value="Glutaconate Coenzyme A-transferase"/>
    <property type="match status" value="1"/>
</dbReference>
<dbReference type="Gene3D" id="3.30.750.70">
    <property type="entry name" value="4-hydroxybutyrate coenzyme like domains"/>
    <property type="match status" value="1"/>
</dbReference>
<dbReference type="RefSeq" id="WP_073062878.1">
    <property type="nucleotide sequence ID" value="NZ_FRCK01000002.1"/>
</dbReference>
<dbReference type="EMBL" id="FRCK01000002">
    <property type="protein sequence ID" value="SHL94394.1"/>
    <property type="molecule type" value="Genomic_DNA"/>
</dbReference>
<gene>
    <name evidence="2" type="ORF">SAMN05444389_102275</name>
</gene>
<evidence type="ECO:0000313" key="3">
    <source>
        <dbReference type="Proteomes" id="UP000184444"/>
    </source>
</evidence>
<feature type="domain" description="Acetyl-CoA hydrolase/transferase C-terminal" evidence="1">
    <location>
        <begin position="273"/>
        <end position="420"/>
    </location>
</feature>
<sequence length="432" mass="45591">MHRQLPEPITTASVSLSRWLRDGDRILVGQGSGEPGALMRLLGQAATERRGLTAIIGTTLGELPRADGAASGGDEGLRFESYGAMGTAAQLPEAALTVLPLHYSQFIARIADGRLPCDVVFVQLSPPDADGRHHIGMGDLHMIDAARRARVVIAEINPQTPHTPGTRWPDDLPVHVAVAAEGAPLAPRAVEATPDDHRIAAHVAGIVPDRAVLQLGIGRLPDRIAEALRHHRDLGLHSGVLGDGAGALIRAGALTNAAKEIDAGRSVAGVIIGGSALLDHVRQDRSVEIRPTAYTHATGNIARLSRFTAINSAIEVDLTGQINAEFAGRRRVGGTGGQVDVTRGAQASAGGRAIVALPSTAKGGAVGRIVRQVSCVTVARTDADTVVTEWGVAELAGQPLEERARRMIAISAPDFREELSRCWHDQERHRHV</sequence>
<dbReference type="Gene3D" id="3.40.1080.20">
    <property type="entry name" value="Acetyl-CoA hydrolase/transferase C-terminal domain"/>
    <property type="match status" value="1"/>
</dbReference>
<dbReference type="InterPro" id="IPR037171">
    <property type="entry name" value="NagB/RpiA_transferase-like"/>
</dbReference>
<keyword evidence="3" id="KW-1185">Reference proteome</keyword>
<dbReference type="STRING" id="53463.SAMN05444389_102275"/>
<dbReference type="InterPro" id="IPR046433">
    <property type="entry name" value="ActCoA_hydro"/>
</dbReference>
<reference evidence="3" key="1">
    <citation type="submission" date="2016-11" db="EMBL/GenBank/DDBJ databases">
        <authorList>
            <person name="Varghese N."/>
            <person name="Submissions S."/>
        </authorList>
    </citation>
    <scope>NUCLEOTIDE SEQUENCE [LARGE SCALE GENOMIC DNA]</scope>
    <source>
        <strain evidence="3">DSM 6637</strain>
    </source>
</reference>
<dbReference type="Pfam" id="PF13336">
    <property type="entry name" value="AcetylCoA_hyd_C"/>
    <property type="match status" value="1"/>
</dbReference>
<evidence type="ECO:0000259" key="1">
    <source>
        <dbReference type="Pfam" id="PF13336"/>
    </source>
</evidence>
<dbReference type="PANTHER" id="PTHR21432:SF20">
    <property type="entry name" value="ACETYL-COA HYDROLASE"/>
    <property type="match status" value="1"/>
</dbReference>
<dbReference type="PANTHER" id="PTHR21432">
    <property type="entry name" value="ACETYL-COA HYDROLASE-RELATED"/>
    <property type="match status" value="1"/>
</dbReference>
<dbReference type="GO" id="GO:0008775">
    <property type="term" value="F:acetate CoA-transferase activity"/>
    <property type="evidence" value="ECO:0007669"/>
    <property type="project" value="InterPro"/>
</dbReference>
<dbReference type="InterPro" id="IPR038460">
    <property type="entry name" value="AcetylCoA_hyd_C_sf"/>
</dbReference>
<protein>
    <submittedName>
        <fullName evidence="2">Acyl-CoA hydrolase</fullName>
    </submittedName>
</protein>
<organism evidence="2 3">
    <name type="scientific">Paracoccus solventivorans</name>
    <dbReference type="NCBI Taxonomy" id="53463"/>
    <lineage>
        <taxon>Bacteria</taxon>
        <taxon>Pseudomonadati</taxon>
        <taxon>Pseudomonadota</taxon>
        <taxon>Alphaproteobacteria</taxon>
        <taxon>Rhodobacterales</taxon>
        <taxon>Paracoccaceae</taxon>
        <taxon>Paracoccus</taxon>
    </lineage>
</organism>
<name>A0A1M7ERN8_9RHOB</name>
<dbReference type="SUPFAM" id="SSF100950">
    <property type="entry name" value="NagB/RpiA/CoA transferase-like"/>
    <property type="match status" value="2"/>
</dbReference>